<dbReference type="EMBL" id="CM045767">
    <property type="protein sequence ID" value="KAI7996478.1"/>
    <property type="molecule type" value="Genomic_DNA"/>
</dbReference>
<proteinExistence type="predicted"/>
<evidence type="ECO:0000313" key="2">
    <source>
        <dbReference type="Proteomes" id="UP001060215"/>
    </source>
</evidence>
<comment type="caution">
    <text evidence="1">The sequence shown here is derived from an EMBL/GenBank/DDBJ whole genome shotgun (WGS) entry which is preliminary data.</text>
</comment>
<keyword evidence="2" id="KW-1185">Reference proteome</keyword>
<sequence>MIICLFCFFCFCVVLQSLQSLFELSWDAFLISSGLSCLFIALSTMQCFGSVLFYCLSLMLVLFCAAVMDSGAVWVFCLLAAQLCSG</sequence>
<accession>A0ACC0G5U9</accession>
<reference evidence="1 2" key="1">
    <citation type="journal article" date="2022" name="Plant J.">
        <title>Chromosome-level genome of Camellia lanceoleosa provides a valuable resource for understanding genome evolution and self-incompatibility.</title>
        <authorList>
            <person name="Gong W."/>
            <person name="Xiao S."/>
            <person name="Wang L."/>
            <person name="Liao Z."/>
            <person name="Chang Y."/>
            <person name="Mo W."/>
            <person name="Hu G."/>
            <person name="Li W."/>
            <person name="Zhao G."/>
            <person name="Zhu H."/>
            <person name="Hu X."/>
            <person name="Ji K."/>
            <person name="Xiang X."/>
            <person name="Song Q."/>
            <person name="Yuan D."/>
            <person name="Jin S."/>
            <person name="Zhang L."/>
        </authorList>
    </citation>
    <scope>NUCLEOTIDE SEQUENCE [LARGE SCALE GENOMIC DNA]</scope>
    <source>
        <strain evidence="1">SQ_2022a</strain>
    </source>
</reference>
<organism evidence="1 2">
    <name type="scientific">Camellia lanceoleosa</name>
    <dbReference type="NCBI Taxonomy" id="1840588"/>
    <lineage>
        <taxon>Eukaryota</taxon>
        <taxon>Viridiplantae</taxon>
        <taxon>Streptophyta</taxon>
        <taxon>Embryophyta</taxon>
        <taxon>Tracheophyta</taxon>
        <taxon>Spermatophyta</taxon>
        <taxon>Magnoliopsida</taxon>
        <taxon>eudicotyledons</taxon>
        <taxon>Gunneridae</taxon>
        <taxon>Pentapetalae</taxon>
        <taxon>asterids</taxon>
        <taxon>Ericales</taxon>
        <taxon>Theaceae</taxon>
        <taxon>Camellia</taxon>
    </lineage>
</organism>
<evidence type="ECO:0000313" key="1">
    <source>
        <dbReference type="EMBL" id="KAI7996478.1"/>
    </source>
</evidence>
<dbReference type="Proteomes" id="UP001060215">
    <property type="component" value="Chromosome 10"/>
</dbReference>
<name>A0ACC0G5U9_9ERIC</name>
<gene>
    <name evidence="1" type="ORF">LOK49_LG10G02198</name>
</gene>
<protein>
    <submittedName>
        <fullName evidence="1">Uncharacterized protein</fullName>
    </submittedName>
</protein>